<name>A0A645DNJ4_9ZZZZ</name>
<dbReference type="AlphaFoldDB" id="A0A645DNJ4"/>
<evidence type="ECO:0000313" key="1">
    <source>
        <dbReference type="EMBL" id="MPM90849.1"/>
    </source>
</evidence>
<gene>
    <name evidence="1" type="ORF">SDC9_137972</name>
</gene>
<dbReference type="EMBL" id="VSSQ01037998">
    <property type="protein sequence ID" value="MPM90849.1"/>
    <property type="molecule type" value="Genomic_DNA"/>
</dbReference>
<comment type="caution">
    <text evidence="1">The sequence shown here is derived from an EMBL/GenBank/DDBJ whole genome shotgun (WGS) entry which is preliminary data.</text>
</comment>
<reference evidence="1" key="1">
    <citation type="submission" date="2019-08" db="EMBL/GenBank/DDBJ databases">
        <authorList>
            <person name="Kucharzyk K."/>
            <person name="Murdoch R.W."/>
            <person name="Higgins S."/>
            <person name="Loffler F."/>
        </authorList>
    </citation>
    <scope>NUCLEOTIDE SEQUENCE</scope>
</reference>
<organism evidence="1">
    <name type="scientific">bioreactor metagenome</name>
    <dbReference type="NCBI Taxonomy" id="1076179"/>
    <lineage>
        <taxon>unclassified sequences</taxon>
        <taxon>metagenomes</taxon>
        <taxon>ecological metagenomes</taxon>
    </lineage>
</organism>
<protein>
    <submittedName>
        <fullName evidence="1">Uncharacterized protein</fullName>
    </submittedName>
</protein>
<proteinExistence type="predicted"/>
<sequence length="127" mass="14112">MLVGINGQSLFKRKPQLERILLTGSNKHGVSINVVAHLIAFRQHPGFHLECNFDPPAVAQKVQLCFFIYSKPHAGGGYIAAMGFECSLNTLFGITGYFHIHIHFIANASMLGQRRCHHAALHAVFNF</sequence>
<accession>A0A645DNJ4</accession>